<feature type="region of interest" description="Disordered" evidence="4">
    <location>
        <begin position="621"/>
        <end position="678"/>
    </location>
</feature>
<keyword evidence="6" id="KW-1185">Reference proteome</keyword>
<name>Q5K734_CRYD1</name>
<keyword evidence="2" id="KW-0344">Guanine-nucleotide releasing factor</keyword>
<dbReference type="RefSeq" id="XP_024514054.1">
    <property type="nucleotide sequence ID" value="XM_024658392.1"/>
</dbReference>
<dbReference type="PANTHER" id="PTHR12425:SF5">
    <property type="entry name" value="SYNEMBRYN"/>
    <property type="match status" value="1"/>
</dbReference>
<evidence type="ECO:0000313" key="5">
    <source>
        <dbReference type="EMBL" id="AAW47056.2"/>
    </source>
</evidence>
<keyword evidence="3" id="KW-0143">Chaperone</keyword>
<feature type="compositionally biased region" description="Low complexity" evidence="4">
    <location>
        <begin position="562"/>
        <end position="575"/>
    </location>
</feature>
<dbReference type="InParanoid" id="Q5K734"/>
<evidence type="ECO:0000256" key="2">
    <source>
        <dbReference type="ARBA" id="ARBA00022658"/>
    </source>
</evidence>
<dbReference type="GO" id="GO:0005085">
    <property type="term" value="F:guanyl-nucleotide exchange factor activity"/>
    <property type="evidence" value="ECO:0000318"/>
    <property type="project" value="GO_Central"/>
</dbReference>
<organism evidence="5 6">
    <name type="scientific">Cryptococcus deneoformans (strain JEC21 / ATCC MYA-565)</name>
    <name type="common">Cryptococcus neoformans var. neoformans serotype D</name>
    <dbReference type="NCBI Taxonomy" id="214684"/>
    <lineage>
        <taxon>Eukaryota</taxon>
        <taxon>Fungi</taxon>
        <taxon>Dikarya</taxon>
        <taxon>Basidiomycota</taxon>
        <taxon>Agaricomycotina</taxon>
        <taxon>Tremellomycetes</taxon>
        <taxon>Tremellales</taxon>
        <taxon>Cryptococcaceae</taxon>
        <taxon>Cryptococcus</taxon>
        <taxon>Cryptococcus neoformans species complex</taxon>
    </lineage>
</organism>
<accession>Q55HJ4</accession>
<dbReference type="PANTHER" id="PTHR12425">
    <property type="entry name" value="SYNEMBRYN"/>
    <property type="match status" value="1"/>
</dbReference>
<dbReference type="GO" id="GO:0005737">
    <property type="term" value="C:cytoplasm"/>
    <property type="evidence" value="ECO:0000318"/>
    <property type="project" value="GO_Central"/>
</dbReference>
<dbReference type="GeneID" id="3255338"/>
<dbReference type="Pfam" id="PF10165">
    <property type="entry name" value="Ric8"/>
    <property type="match status" value="1"/>
</dbReference>
<feature type="compositionally biased region" description="Basic and acidic residues" evidence="4">
    <location>
        <begin position="641"/>
        <end position="670"/>
    </location>
</feature>
<protein>
    <submittedName>
        <fullName evidence="5">Uncharacterized protein</fullName>
    </submittedName>
</protein>
<dbReference type="OrthoDB" id="5585685at2759"/>
<feature type="compositionally biased region" description="Low complexity" evidence="4">
    <location>
        <begin position="334"/>
        <end position="346"/>
    </location>
</feature>
<dbReference type="EMBL" id="AE017356">
    <property type="protein sequence ID" value="AAW47056.2"/>
    <property type="molecule type" value="Genomic_DNA"/>
</dbReference>
<evidence type="ECO:0000256" key="1">
    <source>
        <dbReference type="ARBA" id="ARBA00009049"/>
    </source>
</evidence>
<feature type="region of interest" description="Disordered" evidence="4">
    <location>
        <begin position="332"/>
        <end position="376"/>
    </location>
</feature>
<dbReference type="GO" id="GO:0001965">
    <property type="term" value="F:G-protein alpha-subunit binding"/>
    <property type="evidence" value="ECO:0000318"/>
    <property type="project" value="GO_Central"/>
</dbReference>
<dbReference type="AlphaFoldDB" id="Q5K734"/>
<feature type="region of interest" description="Disordered" evidence="4">
    <location>
        <begin position="546"/>
        <end position="602"/>
    </location>
</feature>
<sequence length="691" mass="76175">MSVKSLLASSYGSIENRRYSLDRIRGELNAVVEALPTQVHPAEREIYLNDILSDLHPKEEAIWRDWPSDVYLLALTAVKCLGRNPIGSETLLSSHHISTLMFHSTLLSDDSATFPTVVAQSSTSPQAREALKILANMLVLHTAGRIEFFKARGAIAVARALSESSTQDENDAAHAEKLFLLGRLGFLVTVERAEAAKQMVDNEVVDALVQIFMSASVLPASFLYLSELLKLTNALLQFYPYKQPSDATTGVDPWDEKFDYLLYPLLRLFYATPTVDLSPPLTHIMNTLLLIPFKTRLLPTWASVPESPGSLQVNSPSSPSSTMRNILTKLGNIASPSSPRKSSAGSLAPPGSRPPAGGQRSAPNSPRGSFSSSRPGFGATSDHFALSSRLLKILDRFFEAYLPYPKRPDDDLPHSLVLDEILPPLLLLMTRATWGLENVRLSIKEILLPSSLDRSSEAGPLESRKGLLGNILRLMACAGHTQTRNAAGELMWAICNGNASDLCVEIGYGNAAGILFQKGLTGPPSAKVEEIDQPNPSQTVMQIAKSSNRRSDVRSPVTTVQPATPSSTSTFSAETLRNPITGIENGNQATGDLDEMTQEEKEREAERLFILFDRMEKNPVISMKSGDDQDGQKSKAQGLKDIMREKLESGDMERWDRKDEQEERQRLEEEAQKDEEEAFRELAAYKRRTGR</sequence>
<dbReference type="HOGENOM" id="CLU_397944_0_0_1"/>
<dbReference type="VEuPathDB" id="FungiDB:CNN01270"/>
<evidence type="ECO:0000256" key="4">
    <source>
        <dbReference type="SAM" id="MobiDB-lite"/>
    </source>
</evidence>
<dbReference type="KEGG" id="cne:CNN01270"/>
<feature type="compositionally biased region" description="Low complexity" evidence="4">
    <location>
        <begin position="365"/>
        <end position="376"/>
    </location>
</feature>
<evidence type="ECO:0000256" key="3">
    <source>
        <dbReference type="ARBA" id="ARBA00023186"/>
    </source>
</evidence>
<evidence type="ECO:0000313" key="6">
    <source>
        <dbReference type="Proteomes" id="UP000002149"/>
    </source>
</evidence>
<reference evidence="5 6" key="1">
    <citation type="journal article" date="2005" name="Science">
        <title>The genome of the basidiomycetous yeast and human pathogen Cryptococcus neoformans.</title>
        <authorList>
            <person name="Loftus B.J."/>
            <person name="Fung E."/>
            <person name="Roncaglia P."/>
            <person name="Rowley D."/>
            <person name="Amedeo P."/>
            <person name="Bruno D."/>
            <person name="Vamathevan J."/>
            <person name="Miranda M."/>
            <person name="Anderson I.J."/>
            <person name="Fraser J.A."/>
            <person name="Allen J.E."/>
            <person name="Bosdet I.E."/>
            <person name="Brent M.R."/>
            <person name="Chiu R."/>
            <person name="Doering T.L."/>
            <person name="Donlin M.J."/>
            <person name="D'Souza C.A."/>
            <person name="Fox D.S."/>
            <person name="Grinberg V."/>
            <person name="Fu J."/>
            <person name="Fukushima M."/>
            <person name="Haas B.J."/>
            <person name="Huang J.C."/>
            <person name="Janbon G."/>
            <person name="Jones S.J."/>
            <person name="Koo H.L."/>
            <person name="Krzywinski M.I."/>
            <person name="Kwon-Chung J.K."/>
            <person name="Lengeler K.B."/>
            <person name="Maiti R."/>
            <person name="Marra M.A."/>
            <person name="Marra R.E."/>
            <person name="Mathewson C.A."/>
            <person name="Mitchell T.G."/>
            <person name="Pertea M."/>
            <person name="Riggs F.R."/>
            <person name="Salzberg S.L."/>
            <person name="Schein J.E."/>
            <person name="Shvartsbeyn A."/>
            <person name="Shin H."/>
            <person name="Shumway M."/>
            <person name="Specht C.A."/>
            <person name="Suh B.B."/>
            <person name="Tenney A."/>
            <person name="Utterback T.R."/>
            <person name="Wickes B.L."/>
            <person name="Wortman J.R."/>
            <person name="Wye N.H."/>
            <person name="Kronstad J.W."/>
            <person name="Lodge J.K."/>
            <person name="Heitman J."/>
            <person name="Davis R.W."/>
            <person name="Fraser C.M."/>
            <person name="Hyman R.W."/>
        </authorList>
    </citation>
    <scope>NUCLEOTIDE SEQUENCE [LARGE SCALE GENOMIC DNA]</scope>
    <source>
        <strain evidence="6">JEC21 / ATCC MYA-565</strain>
    </source>
</reference>
<dbReference type="InterPro" id="IPR019318">
    <property type="entry name" value="Gua_nucleotide_exch_fac_Ric8"/>
</dbReference>
<comment type="similarity">
    <text evidence="1">Belongs to the synembryn family.</text>
</comment>
<dbReference type="PaxDb" id="214684-Q5K734"/>
<proteinExistence type="inferred from homology"/>
<accession>Q5K734</accession>
<dbReference type="Proteomes" id="UP000002149">
    <property type="component" value="Chromosome 14"/>
</dbReference>
<gene>
    <name evidence="5" type="ordered locus">CNN01270</name>
</gene>
<dbReference type="eggNOG" id="KOG4464">
    <property type="taxonomic scope" value="Eukaryota"/>
</dbReference>
<dbReference type="GO" id="GO:0007186">
    <property type="term" value="P:G protein-coupled receptor signaling pathway"/>
    <property type="evidence" value="ECO:0000318"/>
    <property type="project" value="GO_Central"/>
</dbReference>